<accession>A0A323UIA1</accession>
<dbReference type="PANTHER" id="PTHR41259:SF1">
    <property type="entry name" value="DOUBLE-STRAND BREAK REPAIR RAD50 ATPASE, PUTATIVE-RELATED"/>
    <property type="match status" value="1"/>
</dbReference>
<proteinExistence type="predicted"/>
<feature type="coiled-coil region" evidence="1">
    <location>
        <begin position="931"/>
        <end position="958"/>
    </location>
</feature>
<dbReference type="OrthoDB" id="9764467at2"/>
<feature type="coiled-coil region" evidence="1">
    <location>
        <begin position="374"/>
        <end position="411"/>
    </location>
</feature>
<evidence type="ECO:0000256" key="1">
    <source>
        <dbReference type="SAM" id="Coils"/>
    </source>
</evidence>
<feature type="coiled-coil region" evidence="1">
    <location>
        <begin position="199"/>
        <end position="233"/>
    </location>
</feature>
<dbReference type="Gene3D" id="3.40.50.300">
    <property type="entry name" value="P-loop containing nucleotide triphosphate hydrolases"/>
    <property type="match status" value="2"/>
</dbReference>
<evidence type="ECO:0000313" key="4">
    <source>
        <dbReference type="Proteomes" id="UP000248134"/>
    </source>
</evidence>
<comment type="caution">
    <text evidence="3">The sequence shown here is derived from an EMBL/GenBank/DDBJ whole genome shotgun (WGS) entry which is preliminary data.</text>
</comment>
<organism evidence="3 4">
    <name type="scientific">Rhodopseudomonas palustris</name>
    <dbReference type="NCBI Taxonomy" id="1076"/>
    <lineage>
        <taxon>Bacteria</taxon>
        <taxon>Pseudomonadati</taxon>
        <taxon>Pseudomonadota</taxon>
        <taxon>Alphaproteobacteria</taxon>
        <taxon>Hyphomicrobiales</taxon>
        <taxon>Nitrobacteraceae</taxon>
        <taxon>Rhodopseudomonas</taxon>
    </lineage>
</organism>
<dbReference type="Proteomes" id="UP000248134">
    <property type="component" value="Unassembled WGS sequence"/>
</dbReference>
<dbReference type="SUPFAM" id="SSF52540">
    <property type="entry name" value="P-loop containing nucleoside triphosphate hydrolases"/>
    <property type="match status" value="1"/>
</dbReference>
<reference evidence="3 4" key="1">
    <citation type="submission" date="2018-06" db="EMBL/GenBank/DDBJ databases">
        <title>Draft Whole-Genome Sequence of the purple photosynthetic bacterium Rhodospeudomonas palustris XCP.</title>
        <authorList>
            <person name="Rayyan A."/>
            <person name="Meyer T.E."/>
            <person name="Kyndt J.A."/>
        </authorList>
    </citation>
    <scope>NUCLEOTIDE SEQUENCE [LARGE SCALE GENOMIC DNA]</scope>
    <source>
        <strain evidence="3 4">XCP</strain>
    </source>
</reference>
<sequence>MRIEWLALERYGIFTDRVLSFAPQASLHVVLGANEAGKTSALTAIGDLLFGFGARTDYDFKHDSKLLRIGGSFRHSDGRLVAARRRKGNKNTLLDDDDRALPDDHFAALLGDVSRVTFDREFGMTAQALRDGGSKLLSAGGDLAETLAASSAGMAELSRIKDRLQQQADDLFTPRKSGSKPFYLAADRRDAADKELRDAIVTREALRQLQAAVQDAEAELERLKIEHAACGGKLARWQRTQRVRSQLARLDRIETELVALADLPAVTGQVLAEWRAALDGKTALEAEIAALDAAAAADAAELATIDVDEALLAEAGTIEALRERLGAVRKAATDLPRRRHDRAVAEAALDDCARRLGLPSHIELLASLPTEPALADARDRIEKMRRTTQELAEIEARHARAKREFDGAAATGDDPHLVDLEPLRQRFEALGDIPAQEDRLRRDRAALAVECEAIGSALAALDPAPGPLDRVRALPVPDRAVITKFASAFELSETELKRLDAEIAKYDAAITASEKELAKLSSAGAVPTKADLVAARQTRDERLGALYDGLDGDRGERRLRFDDVAEASRTIDAITDSLLTDTERAALHEDVQRRLAETRSERERVIEKRAGLQQGLADITERWTKAWAASELRPSGAAEMLRWRDRLDEIIARLAKCDQQRAGIAAQEMALGDGKAAIIRFLDSVGRQPDATAPAGVLYREAKGRYDQLVAAWSDAKARAATRDRIARDLAEAETARADCEHLLAELRQHWPQTMTAIGLAADASPAQAEAALTVWSSVGVPRASYEREGRSVDTITSDLQEFDRDVADLVGRVAPDLTSLAAQDAVSRVGERLVEARRVSEACRRLHDNAAKCAIGRSALVAKLAATTETLQRAGEALDAEIAAVPALLSRLGIRLQLQTEQTELRRHLLEIADGHDETALRQEREGIDFDRLQADIASATEQQAQLLKDIAEASATLHQRQREWEALTKGRDAAGAAVRRRDAAAELLGIAEDWLLRAASALLARRVVELHRAKVQDPMVARAGELFALATADAFAGLGIDYGDQDEPTLVARRASGERVPLSGLSEGTRDQLFLALRLALLERRASEPLPFIGDDLLASFDDRRTLATLRLLAEAGRQRQMILFTHHRHVAELAQSLPEHQVDLVEL</sequence>
<dbReference type="InterPro" id="IPR027417">
    <property type="entry name" value="P-loop_NTPase"/>
</dbReference>
<dbReference type="AlphaFoldDB" id="A0A323UIA1"/>
<dbReference type="InterPro" id="IPR038734">
    <property type="entry name" value="YhaN_AAA"/>
</dbReference>
<evidence type="ECO:0000259" key="2">
    <source>
        <dbReference type="Pfam" id="PF13514"/>
    </source>
</evidence>
<dbReference type="PANTHER" id="PTHR41259">
    <property type="entry name" value="DOUBLE-STRAND BREAK REPAIR RAD50 ATPASE, PUTATIVE-RELATED"/>
    <property type="match status" value="1"/>
</dbReference>
<gene>
    <name evidence="3" type="ORF">DNX69_08015</name>
</gene>
<evidence type="ECO:0000313" key="3">
    <source>
        <dbReference type="EMBL" id="PZA11967.1"/>
    </source>
</evidence>
<keyword evidence="1" id="KW-0175">Coiled coil</keyword>
<protein>
    <submittedName>
        <fullName evidence="3">Chromosome segregation protein SMC</fullName>
    </submittedName>
</protein>
<dbReference type="Pfam" id="PF13514">
    <property type="entry name" value="AAA_27"/>
    <property type="match status" value="1"/>
</dbReference>
<feature type="domain" description="YhaN AAA" evidence="2">
    <location>
        <begin position="1"/>
        <end position="205"/>
    </location>
</feature>
<name>A0A323UIA1_RHOPL</name>
<dbReference type="EMBL" id="QKQS01000013">
    <property type="protein sequence ID" value="PZA11967.1"/>
    <property type="molecule type" value="Genomic_DNA"/>
</dbReference>
<dbReference type="RefSeq" id="WP_110785491.1">
    <property type="nucleotide sequence ID" value="NZ_QKQS01000013.1"/>
</dbReference>
<feature type="coiled-coil region" evidence="1">
    <location>
        <begin position="489"/>
        <end position="516"/>
    </location>
</feature>